<proteinExistence type="predicted"/>
<dbReference type="Proteomes" id="UP001237152">
    <property type="component" value="Segment"/>
</dbReference>
<gene>
    <name evidence="2" type="ORF">pclt_cds_600</name>
</gene>
<accession>A0A4D6EIP2</accession>
<feature type="region of interest" description="Disordered" evidence="1">
    <location>
        <begin position="1"/>
        <end position="47"/>
    </location>
</feature>
<name>A0A4D6EIP2_9VIRU</name>
<sequence>MGRGSHRRHGGRGSKRRRSSWGKAHARASKKAIRMAATATSKPTTPQDRETLWKMHVHRAVTAGASTVCRPAKDNGPKPHVDGRPQDTYRDCAGGDDDQMDAAFVQIALDVLDDRGVLCARVVPGMPATIEMEPHKVDALWGPLIDRALLAAMASAPPLSGRCDRPPTTPSVQVDAIYAACCKDLPANRREFASLGPRAQAALHALITARADSLSLCATQTSPLAYRLATRTRLSAASTQSILPRGSHLWGSWDRVGTVQGLCRRHCRDHSTSDGIVHGRRLEFVLNCRHPPCASPSGMMCDFFCSPQVPAAAAVSRMYLVPL</sequence>
<reference evidence="2" key="1">
    <citation type="journal article" date="2019" name="Front. Microbiol.">
        <title>Pandoravirus Celtis Illustrates the Microevolution Processes at Work in the Giant Pandoraviridae Genomes.</title>
        <authorList>
            <person name="Legendre M."/>
            <person name="Alempic J.M."/>
            <person name="Philippe N."/>
            <person name="Lartigue A."/>
            <person name="Jeudy S."/>
            <person name="Poirot O."/>
            <person name="Ta N.T."/>
            <person name="Nin S."/>
            <person name="Coute Y."/>
            <person name="Abergel C."/>
            <person name="Claverie J.M."/>
        </authorList>
    </citation>
    <scope>NUCLEOTIDE SEQUENCE</scope>
</reference>
<organism evidence="2 3">
    <name type="scientific">Pandoravirus celtis</name>
    <dbReference type="NCBI Taxonomy" id="2568002"/>
    <lineage>
        <taxon>Viruses</taxon>
        <taxon>Pandoravirus</taxon>
    </lineage>
</organism>
<evidence type="ECO:0000256" key="1">
    <source>
        <dbReference type="SAM" id="MobiDB-lite"/>
    </source>
</evidence>
<protein>
    <submittedName>
        <fullName evidence="2">Uncharacterized protein</fullName>
    </submittedName>
</protein>
<evidence type="ECO:0000313" key="3">
    <source>
        <dbReference type="Proteomes" id="UP001237152"/>
    </source>
</evidence>
<feature type="compositionally biased region" description="Basic residues" evidence="1">
    <location>
        <begin position="1"/>
        <end position="33"/>
    </location>
</feature>
<evidence type="ECO:0000313" key="2">
    <source>
        <dbReference type="EMBL" id="QBZ81193.1"/>
    </source>
</evidence>
<dbReference type="EMBL" id="MK174290">
    <property type="protein sequence ID" value="QBZ81193.1"/>
    <property type="molecule type" value="Genomic_DNA"/>
</dbReference>